<evidence type="ECO:0000313" key="4">
    <source>
        <dbReference type="Proteomes" id="UP001291623"/>
    </source>
</evidence>
<dbReference type="Proteomes" id="UP001291623">
    <property type="component" value="Unassembled WGS sequence"/>
</dbReference>
<gene>
    <name evidence="3" type="ORF">RND71_015838</name>
</gene>
<evidence type="ECO:0000313" key="3">
    <source>
        <dbReference type="EMBL" id="KAK4364480.1"/>
    </source>
</evidence>
<feature type="region of interest" description="Disordered" evidence="1">
    <location>
        <begin position="37"/>
        <end position="102"/>
    </location>
</feature>
<comment type="caution">
    <text evidence="3">The sequence shown here is derived from an EMBL/GenBank/DDBJ whole genome shotgun (WGS) entry which is preliminary data.</text>
</comment>
<feature type="signal peptide" evidence="2">
    <location>
        <begin position="1"/>
        <end position="22"/>
    </location>
</feature>
<dbReference type="AlphaFoldDB" id="A0AAE1VLG8"/>
<reference evidence="3" key="1">
    <citation type="submission" date="2023-12" db="EMBL/GenBank/DDBJ databases">
        <title>Genome assembly of Anisodus tanguticus.</title>
        <authorList>
            <person name="Wang Y.-J."/>
        </authorList>
    </citation>
    <scope>NUCLEOTIDE SEQUENCE</scope>
    <source>
        <strain evidence="3">KB-2021</strain>
        <tissue evidence="3">Leaf</tissue>
    </source>
</reference>
<evidence type="ECO:0000256" key="2">
    <source>
        <dbReference type="SAM" id="SignalP"/>
    </source>
</evidence>
<proteinExistence type="predicted"/>
<dbReference type="EMBL" id="JAVYJV010000008">
    <property type="protein sequence ID" value="KAK4364480.1"/>
    <property type="molecule type" value="Genomic_DNA"/>
</dbReference>
<feature type="compositionally biased region" description="Pro residues" evidence="1">
    <location>
        <begin position="46"/>
        <end position="69"/>
    </location>
</feature>
<keyword evidence="4" id="KW-1185">Reference proteome</keyword>
<protein>
    <submittedName>
        <fullName evidence="3">Uncharacterized protein</fullName>
    </submittedName>
</protein>
<organism evidence="3 4">
    <name type="scientific">Anisodus tanguticus</name>
    <dbReference type="NCBI Taxonomy" id="243964"/>
    <lineage>
        <taxon>Eukaryota</taxon>
        <taxon>Viridiplantae</taxon>
        <taxon>Streptophyta</taxon>
        <taxon>Embryophyta</taxon>
        <taxon>Tracheophyta</taxon>
        <taxon>Spermatophyta</taxon>
        <taxon>Magnoliopsida</taxon>
        <taxon>eudicotyledons</taxon>
        <taxon>Gunneridae</taxon>
        <taxon>Pentapetalae</taxon>
        <taxon>asterids</taxon>
        <taxon>lamiids</taxon>
        <taxon>Solanales</taxon>
        <taxon>Solanaceae</taxon>
        <taxon>Solanoideae</taxon>
        <taxon>Hyoscyameae</taxon>
        <taxon>Anisodus</taxon>
    </lineage>
</organism>
<evidence type="ECO:0000256" key="1">
    <source>
        <dbReference type="SAM" id="MobiDB-lite"/>
    </source>
</evidence>
<sequence length="126" mass="12712">MALSHPMIIFSLFLTFLALSAAQSPMMAPIMPPSTMAIPPTTATTTPPPMSAMSPSPPPPAMSSPPMSPMAPSMSPLMGLPTMGMGPRPAPGPMDGAMAPPAPSSGFVQGSSLTMVAILGSVALFF</sequence>
<feature type="compositionally biased region" description="Low complexity" evidence="1">
    <location>
        <begin position="70"/>
        <end position="99"/>
    </location>
</feature>
<accession>A0AAE1VLG8</accession>
<keyword evidence="2" id="KW-0732">Signal</keyword>
<feature type="chain" id="PRO_5042088627" evidence="2">
    <location>
        <begin position="23"/>
        <end position="126"/>
    </location>
</feature>
<name>A0AAE1VLG8_9SOLA</name>